<dbReference type="RefSeq" id="WP_159978584.1">
    <property type="nucleotide sequence ID" value="NZ_BLIV01000005.1"/>
</dbReference>
<keyword evidence="5" id="KW-0446">Lipid-binding</keyword>
<dbReference type="InterPro" id="IPR013718">
    <property type="entry name" value="COQ9_C"/>
</dbReference>
<comment type="pathway">
    <text evidence="1">Cofactor biosynthesis; ubiquinone biosynthesis.</text>
</comment>
<feature type="domain" description="COQ9 C-terminal" evidence="7">
    <location>
        <begin position="118"/>
        <end position="186"/>
    </location>
</feature>
<dbReference type="Pfam" id="PF08511">
    <property type="entry name" value="COQ9"/>
    <property type="match status" value="1"/>
</dbReference>
<dbReference type="Proteomes" id="UP000436522">
    <property type="component" value="Unassembled WGS sequence"/>
</dbReference>
<evidence type="ECO:0000256" key="1">
    <source>
        <dbReference type="ARBA" id="ARBA00004749"/>
    </source>
</evidence>
<keyword evidence="3" id="KW-0831">Ubiquinone biosynthesis</keyword>
<sequence>MTTSYETAKTQLLDAALAHVPFDGWSEATFQAAIRDTEVDPTVARAICPRGAIDLAIAFHRRGDDAMQASIQSEDMSGMKFREKVAAAVRWRLEAVEDKEAVRRGTTLFALPMYAVDGAKLIWGTVDAIWTALGDTSDDINWYTKRATLSGVYSSTVLYWLGDDSPDAMATWAFLDRRIDDVMQIEKAKARVRNSPTLSRLMIGPNWLMSQIKAPARMPKMDFPGSWTAPRD</sequence>
<evidence type="ECO:0000256" key="2">
    <source>
        <dbReference type="ARBA" id="ARBA00010766"/>
    </source>
</evidence>
<keyword evidence="4" id="KW-0809">Transit peptide</keyword>
<accession>A0A640VT00</accession>
<dbReference type="GO" id="GO:0008289">
    <property type="term" value="F:lipid binding"/>
    <property type="evidence" value="ECO:0007669"/>
    <property type="project" value="UniProtKB-KW"/>
</dbReference>
<dbReference type="GO" id="GO:0006744">
    <property type="term" value="P:ubiquinone biosynthetic process"/>
    <property type="evidence" value="ECO:0007669"/>
    <property type="project" value="UniProtKB-KW"/>
</dbReference>
<dbReference type="Gene3D" id="1.10.357.10">
    <property type="entry name" value="Tetracycline Repressor, domain 2"/>
    <property type="match status" value="1"/>
</dbReference>
<comment type="function">
    <text evidence="6">Membrane-associated protein that warps the membrane surface to access and bind aromatic isoprenes with high specificity, including ubiquinone (CoQ) isoprene intermediates and presents them directly to COQ7, therefore facilitating the COQ7-mediated hydroxylase step. Participates in the biosynthesis of coenzyme Q, also named ubiquinone, an essential lipid-soluble electron transporter for aerobic cellular respiration.</text>
</comment>
<keyword evidence="9" id="KW-1185">Reference proteome</keyword>
<evidence type="ECO:0000259" key="7">
    <source>
        <dbReference type="Pfam" id="PF08511"/>
    </source>
</evidence>
<dbReference type="EMBL" id="BLIV01000005">
    <property type="protein sequence ID" value="GFE51159.1"/>
    <property type="molecule type" value="Genomic_DNA"/>
</dbReference>
<comment type="caution">
    <text evidence="8">The sequence shown here is derived from an EMBL/GenBank/DDBJ whole genome shotgun (WGS) entry which is preliminary data.</text>
</comment>
<gene>
    <name evidence="8" type="ORF">So717_29120</name>
</gene>
<evidence type="ECO:0000256" key="4">
    <source>
        <dbReference type="ARBA" id="ARBA00022946"/>
    </source>
</evidence>
<reference evidence="8 9" key="1">
    <citation type="submission" date="2019-12" db="EMBL/GenBank/DDBJ databases">
        <title>Roseobacter cerasinus sp. nov., isolated from seawater around aquaculture.</title>
        <authorList>
            <person name="Muramatsu S."/>
            <person name="Takabe Y."/>
            <person name="Mori K."/>
            <person name="Takaichi S."/>
            <person name="Hanada S."/>
        </authorList>
    </citation>
    <scope>NUCLEOTIDE SEQUENCE [LARGE SCALE GENOMIC DNA]</scope>
    <source>
        <strain evidence="8 9">AI77</strain>
    </source>
</reference>
<dbReference type="InterPro" id="IPR012762">
    <property type="entry name" value="Ubiq_biosynth_COQ9"/>
</dbReference>
<dbReference type="AlphaFoldDB" id="A0A640VT00"/>
<proteinExistence type="inferred from homology"/>
<name>A0A640VT00_9RHOB</name>
<dbReference type="PANTHER" id="PTHR21427">
    <property type="entry name" value="UBIQUINONE BIOSYNTHESIS PROTEIN COQ9, MITOCHONDRIAL"/>
    <property type="match status" value="1"/>
</dbReference>
<evidence type="ECO:0000313" key="9">
    <source>
        <dbReference type="Proteomes" id="UP000436522"/>
    </source>
</evidence>
<evidence type="ECO:0000256" key="5">
    <source>
        <dbReference type="ARBA" id="ARBA00023121"/>
    </source>
</evidence>
<dbReference type="NCBIfam" id="TIGR02396">
    <property type="entry name" value="diverge_rpsU"/>
    <property type="match status" value="1"/>
</dbReference>
<protein>
    <recommendedName>
        <fullName evidence="7">COQ9 C-terminal domain-containing protein</fullName>
    </recommendedName>
</protein>
<evidence type="ECO:0000256" key="3">
    <source>
        <dbReference type="ARBA" id="ARBA00022688"/>
    </source>
</evidence>
<comment type="similarity">
    <text evidence="2">Belongs to the COQ9 family.</text>
</comment>
<dbReference type="OrthoDB" id="7201143at2"/>
<evidence type="ECO:0000256" key="6">
    <source>
        <dbReference type="ARBA" id="ARBA00058104"/>
    </source>
</evidence>
<dbReference type="PANTHER" id="PTHR21427:SF19">
    <property type="entry name" value="UBIQUINONE BIOSYNTHESIS PROTEIN COQ9, MITOCHONDRIAL"/>
    <property type="match status" value="1"/>
</dbReference>
<evidence type="ECO:0000313" key="8">
    <source>
        <dbReference type="EMBL" id="GFE51159.1"/>
    </source>
</evidence>
<organism evidence="8 9">
    <name type="scientific">Roseobacter cerasinus</name>
    <dbReference type="NCBI Taxonomy" id="2602289"/>
    <lineage>
        <taxon>Bacteria</taxon>
        <taxon>Pseudomonadati</taxon>
        <taxon>Pseudomonadota</taxon>
        <taxon>Alphaproteobacteria</taxon>
        <taxon>Rhodobacterales</taxon>
        <taxon>Roseobacteraceae</taxon>
        <taxon>Roseobacter</taxon>
    </lineage>
</organism>